<dbReference type="EMBL" id="KV722345">
    <property type="protein sequence ID" value="OCH94246.1"/>
    <property type="molecule type" value="Genomic_DNA"/>
</dbReference>
<feature type="coiled-coil region" evidence="1">
    <location>
        <begin position="177"/>
        <end position="211"/>
    </location>
</feature>
<keyword evidence="4" id="KW-1185">Reference proteome</keyword>
<feature type="compositionally biased region" description="Low complexity" evidence="2">
    <location>
        <begin position="466"/>
        <end position="478"/>
    </location>
</feature>
<evidence type="ECO:0000256" key="2">
    <source>
        <dbReference type="SAM" id="MobiDB-lite"/>
    </source>
</evidence>
<dbReference type="GO" id="GO:0005543">
    <property type="term" value="F:phospholipid binding"/>
    <property type="evidence" value="ECO:0007669"/>
    <property type="project" value="InterPro"/>
</dbReference>
<feature type="compositionally biased region" description="Low complexity" evidence="2">
    <location>
        <begin position="407"/>
        <end position="419"/>
    </location>
</feature>
<evidence type="ECO:0008006" key="5">
    <source>
        <dbReference type="Google" id="ProtNLM"/>
    </source>
</evidence>
<dbReference type="PANTHER" id="PTHR38407:SF1">
    <property type="entry name" value="PROTEIN IVY1"/>
    <property type="match status" value="1"/>
</dbReference>
<feature type="compositionally biased region" description="Basic and acidic residues" evidence="2">
    <location>
        <begin position="391"/>
        <end position="405"/>
    </location>
</feature>
<proteinExistence type="predicted"/>
<dbReference type="InterPro" id="IPR027267">
    <property type="entry name" value="AH/BAR_dom_sf"/>
</dbReference>
<feature type="compositionally biased region" description="Polar residues" evidence="2">
    <location>
        <begin position="1"/>
        <end position="17"/>
    </location>
</feature>
<dbReference type="GO" id="GO:0000329">
    <property type="term" value="C:fungal-type vacuole membrane"/>
    <property type="evidence" value="ECO:0007669"/>
    <property type="project" value="InterPro"/>
</dbReference>
<evidence type="ECO:0000313" key="3">
    <source>
        <dbReference type="EMBL" id="OCH94246.1"/>
    </source>
</evidence>
<gene>
    <name evidence="3" type="ORF">OBBRIDRAFT_769910</name>
</gene>
<feature type="compositionally biased region" description="Polar residues" evidence="2">
    <location>
        <begin position="486"/>
        <end position="505"/>
    </location>
</feature>
<evidence type="ECO:0000256" key="1">
    <source>
        <dbReference type="SAM" id="Coils"/>
    </source>
</evidence>
<feature type="compositionally biased region" description="Polar residues" evidence="2">
    <location>
        <begin position="25"/>
        <end position="35"/>
    </location>
</feature>
<dbReference type="SUPFAM" id="SSF103657">
    <property type="entry name" value="BAR/IMD domain-like"/>
    <property type="match status" value="1"/>
</dbReference>
<reference evidence="3 4" key="1">
    <citation type="submission" date="2016-07" db="EMBL/GenBank/DDBJ databases">
        <title>Draft genome of the white-rot fungus Obba rivulosa 3A-2.</title>
        <authorList>
            <consortium name="DOE Joint Genome Institute"/>
            <person name="Miettinen O."/>
            <person name="Riley R."/>
            <person name="Acob R."/>
            <person name="Barry K."/>
            <person name="Cullen D."/>
            <person name="De Vries R."/>
            <person name="Hainaut M."/>
            <person name="Hatakka A."/>
            <person name="Henrissat B."/>
            <person name="Hilden K."/>
            <person name="Kuo R."/>
            <person name="Labutti K."/>
            <person name="Lipzen A."/>
            <person name="Makela M.R."/>
            <person name="Sandor L."/>
            <person name="Spatafora J.W."/>
            <person name="Grigoriev I.V."/>
            <person name="Hibbett D.S."/>
        </authorList>
    </citation>
    <scope>NUCLEOTIDE SEQUENCE [LARGE SCALE GENOMIC DNA]</scope>
    <source>
        <strain evidence="3 4">3A-2</strain>
    </source>
</reference>
<accession>A0A8E2DR86</accession>
<dbReference type="InterPro" id="IPR037470">
    <property type="entry name" value="IVY1"/>
</dbReference>
<dbReference type="AlphaFoldDB" id="A0A8E2DR86"/>
<sequence>MPQPRSLRSQAFLSQRDMSPRPQSPAFSETTNASVLNFGPGGPEKIITRGDLRMSVQAYEDLLNSCASYRAALLSMSGVTARFADAMGTCSRLKGPNYESGTRLQAASGLHHLMSNHYHVIAETLDKKVEKPMRQHLENYRTVVTERSAAYEKAVREKSALIRETEASSRRRKGRNLQSFRETLLALQGMVDELEELRVQHYQEIVEHEEEIWDFVQSKICLVVRSTMDVFDRFTSKASDPVIEPMLQCIPDPFDSYGPPPAEDQIFTILPPLSVIANAPSASPSPLTATTPELDGSSDGKNSWTHTGGFFPEASAAWAEAHSPTTTLTSPARSVSPALTTSPLSTMSPTSAPTSSSTVTRRHSLPAASSSHSYQPRKSESKLRSVLSVIDEARPRHHGDGEETLTRSASESASMRSSSPTLNGRDRMTMPEQGIWNSFSFALGESDHGASNPDDITPRNSAVIRSPPYSSPSSGSTPHAERSRSPHSVQSDETATIPSSIPLTT</sequence>
<feature type="region of interest" description="Disordered" evidence="2">
    <location>
        <begin position="281"/>
        <end position="306"/>
    </location>
</feature>
<dbReference type="OrthoDB" id="5594612at2759"/>
<keyword evidence="1" id="KW-0175">Coiled coil</keyword>
<feature type="compositionally biased region" description="Polar residues" evidence="2">
    <location>
        <begin position="323"/>
        <end position="333"/>
    </location>
</feature>
<feature type="compositionally biased region" description="Low complexity" evidence="2">
    <location>
        <begin position="334"/>
        <end position="359"/>
    </location>
</feature>
<dbReference type="Proteomes" id="UP000250043">
    <property type="component" value="Unassembled WGS sequence"/>
</dbReference>
<evidence type="ECO:0000313" key="4">
    <source>
        <dbReference type="Proteomes" id="UP000250043"/>
    </source>
</evidence>
<feature type="compositionally biased region" description="Polar residues" evidence="2">
    <location>
        <begin position="367"/>
        <end position="376"/>
    </location>
</feature>
<dbReference type="GO" id="GO:0042144">
    <property type="term" value="P:vacuole fusion, non-autophagic"/>
    <property type="evidence" value="ECO:0007669"/>
    <property type="project" value="InterPro"/>
</dbReference>
<organism evidence="3 4">
    <name type="scientific">Obba rivulosa</name>
    <dbReference type="NCBI Taxonomy" id="1052685"/>
    <lineage>
        <taxon>Eukaryota</taxon>
        <taxon>Fungi</taxon>
        <taxon>Dikarya</taxon>
        <taxon>Basidiomycota</taxon>
        <taxon>Agaricomycotina</taxon>
        <taxon>Agaricomycetes</taxon>
        <taxon>Polyporales</taxon>
        <taxon>Gelatoporiaceae</taxon>
        <taxon>Obba</taxon>
    </lineage>
</organism>
<feature type="region of interest" description="Disordered" evidence="2">
    <location>
        <begin position="446"/>
        <end position="505"/>
    </location>
</feature>
<protein>
    <recommendedName>
        <fullName evidence="5">IMD domain-containing protein</fullName>
    </recommendedName>
</protein>
<feature type="region of interest" description="Disordered" evidence="2">
    <location>
        <begin position="321"/>
        <end position="429"/>
    </location>
</feature>
<feature type="region of interest" description="Disordered" evidence="2">
    <location>
        <begin position="1"/>
        <end position="35"/>
    </location>
</feature>
<dbReference type="PANTHER" id="PTHR38407">
    <property type="entry name" value="PROTEIN IVY1"/>
    <property type="match status" value="1"/>
</dbReference>
<name>A0A8E2DR86_9APHY</name>
<dbReference type="Gene3D" id="1.20.1270.60">
    <property type="entry name" value="Arfaptin homology (AH) domain/BAR domain"/>
    <property type="match status" value="1"/>
</dbReference>
<feature type="compositionally biased region" description="Polar residues" evidence="2">
    <location>
        <begin position="281"/>
        <end position="291"/>
    </location>
</feature>